<evidence type="ECO:0000313" key="5">
    <source>
        <dbReference type="Proteomes" id="UP000774804"/>
    </source>
</evidence>
<dbReference type="Proteomes" id="UP000736787">
    <property type="component" value="Unassembled WGS sequence"/>
</dbReference>
<evidence type="ECO:0000313" key="4">
    <source>
        <dbReference type="EMBL" id="KAG3213693.1"/>
    </source>
</evidence>
<reference evidence="2" key="1">
    <citation type="submission" date="2018-10" db="EMBL/GenBank/DDBJ databases">
        <title>Effector identification in a new, highly contiguous assembly of the strawberry crown rot pathogen Phytophthora cactorum.</title>
        <authorList>
            <person name="Armitage A.D."/>
            <person name="Nellist C.F."/>
            <person name="Bates H."/>
            <person name="Vickerstaff R.J."/>
            <person name="Harrison R.J."/>
        </authorList>
    </citation>
    <scope>NUCLEOTIDE SEQUENCE</scope>
    <source>
        <strain evidence="2">4032</strain>
        <strain evidence="3">4040</strain>
        <strain evidence="4">P421</strain>
    </source>
</reference>
<proteinExistence type="predicted"/>
<feature type="region of interest" description="Disordered" evidence="1">
    <location>
        <begin position="213"/>
        <end position="239"/>
    </location>
</feature>
<sequence>MAQLREVQERRWETTQAMANRHEIDLLCFVDDIGILVPEVNYRMQLVPSEAVHISSSRQDFIDSSGSRPMASTRRSRRCALCQQFYGSGLVDNVSAGELLRARRMLMERSTEDAGPTSRLIRKGFDHFLADLTREWEALGQRTIPLDVCVFCAQFLPSSYTMGGDPEEEQCIQSPTNYSVRVATPSSRVATCCSSRSQMSSSLVIQHQFPPRTAGRIHRPRSCSQPGPNASVSPRPTPTYRLLSNDVTRVLRIESPAAALNSMGHQYNQHRRLLTANDDVMRNLREREKQQTAAILRAESSRREAYNRQRTSIAKQNARGGSKCMTAGSIDPESPPHQNIIDALTHGAGTLYTGVVVAYPSAPAPRTSVTAKGSKIVTKKHGRHLKTELFFPTIPVNSRATKK</sequence>
<evidence type="ECO:0000256" key="1">
    <source>
        <dbReference type="SAM" id="MobiDB-lite"/>
    </source>
</evidence>
<protein>
    <submittedName>
        <fullName evidence="2">Uncharacterized protein</fullName>
    </submittedName>
</protein>
<organism evidence="2 5">
    <name type="scientific">Phytophthora cactorum</name>
    <dbReference type="NCBI Taxonomy" id="29920"/>
    <lineage>
        <taxon>Eukaryota</taxon>
        <taxon>Sar</taxon>
        <taxon>Stramenopiles</taxon>
        <taxon>Oomycota</taxon>
        <taxon>Peronosporomycetes</taxon>
        <taxon>Peronosporales</taxon>
        <taxon>Peronosporaceae</taxon>
        <taxon>Phytophthora</taxon>
    </lineage>
</organism>
<evidence type="ECO:0000313" key="3">
    <source>
        <dbReference type="EMBL" id="KAG2909863.1"/>
    </source>
</evidence>
<dbReference type="EMBL" id="RCMV01000708">
    <property type="protein sequence ID" value="KAG3213693.1"/>
    <property type="molecule type" value="Genomic_DNA"/>
</dbReference>
<dbReference type="AlphaFoldDB" id="A0A8T1B3J9"/>
<feature type="compositionally biased region" description="Polar residues" evidence="1">
    <location>
        <begin position="222"/>
        <end position="234"/>
    </location>
</feature>
<accession>A0A8T1B3J9</accession>
<dbReference type="Proteomes" id="UP000760860">
    <property type="component" value="Unassembled WGS sequence"/>
</dbReference>
<name>A0A8T1B3J9_9STRA</name>
<gene>
    <name evidence="2" type="ORF">PC115_g17733</name>
    <name evidence="3" type="ORF">PC117_g19549</name>
    <name evidence="4" type="ORF">PC129_g15379</name>
</gene>
<dbReference type="VEuPathDB" id="FungiDB:PC110_g19602"/>
<evidence type="ECO:0000313" key="2">
    <source>
        <dbReference type="EMBL" id="KAG2895639.1"/>
    </source>
</evidence>
<dbReference type="EMBL" id="RCMI01000863">
    <property type="protein sequence ID" value="KAG2895639.1"/>
    <property type="molecule type" value="Genomic_DNA"/>
</dbReference>
<comment type="caution">
    <text evidence="2">The sequence shown here is derived from an EMBL/GenBank/DDBJ whole genome shotgun (WGS) entry which is preliminary data.</text>
</comment>
<dbReference type="EMBL" id="RCMK01000857">
    <property type="protein sequence ID" value="KAG2909863.1"/>
    <property type="molecule type" value="Genomic_DNA"/>
</dbReference>
<dbReference type="Proteomes" id="UP000774804">
    <property type="component" value="Unassembled WGS sequence"/>
</dbReference>